<dbReference type="GeneID" id="301102091"/>
<feature type="chain" id="PRO_5030603103" evidence="1">
    <location>
        <begin position="34"/>
        <end position="127"/>
    </location>
</feature>
<dbReference type="Gene3D" id="3.30.1340.30">
    <property type="match status" value="1"/>
</dbReference>
<name>A0A7Y6K0T8_9BURK</name>
<dbReference type="AlphaFoldDB" id="A0A7Y6K0T8"/>
<dbReference type="PANTHER" id="PTHR34606">
    <property type="entry name" value="BON DOMAIN-CONTAINING PROTEIN"/>
    <property type="match status" value="1"/>
</dbReference>
<dbReference type="Proteomes" id="UP000594380">
    <property type="component" value="Unassembled WGS sequence"/>
</dbReference>
<dbReference type="Pfam" id="PF04972">
    <property type="entry name" value="BON"/>
    <property type="match status" value="1"/>
</dbReference>
<protein>
    <submittedName>
        <fullName evidence="3">BON domain-containing protein</fullName>
    </submittedName>
</protein>
<sequence length="127" mass="13115">MLIHTTNTKLRVTRAVKSAVTAFALTLGLGAHAQDATSPPAQTNAAVLTSPKTAKAANRALAKKVRHVLSRTKGLSPANIYVNAVDGMVTLTGSCISDDQITLAGNAAGKVEGVTSVNNRLGIRTPR</sequence>
<evidence type="ECO:0000313" key="3">
    <source>
        <dbReference type="EMBL" id="NUY01410.1"/>
    </source>
</evidence>
<dbReference type="EMBL" id="JAALDK010000001">
    <property type="protein sequence ID" value="NUY01410.1"/>
    <property type="molecule type" value="Genomic_DNA"/>
</dbReference>
<comment type="caution">
    <text evidence="3">The sequence shown here is derived from an EMBL/GenBank/DDBJ whole genome shotgun (WGS) entry which is preliminary data.</text>
</comment>
<feature type="domain" description="BON" evidence="2">
    <location>
        <begin position="57"/>
        <end position="125"/>
    </location>
</feature>
<feature type="signal peptide" evidence="1">
    <location>
        <begin position="1"/>
        <end position="33"/>
    </location>
</feature>
<evidence type="ECO:0000259" key="2">
    <source>
        <dbReference type="PROSITE" id="PS50914"/>
    </source>
</evidence>
<gene>
    <name evidence="3" type="ORF">G5S42_17285</name>
</gene>
<dbReference type="InterPro" id="IPR051686">
    <property type="entry name" value="Lipoprotein_DolP"/>
</dbReference>
<dbReference type="PANTHER" id="PTHR34606:SF15">
    <property type="entry name" value="BON DOMAIN-CONTAINING PROTEIN"/>
    <property type="match status" value="1"/>
</dbReference>
<evidence type="ECO:0000313" key="4">
    <source>
        <dbReference type="Proteomes" id="UP000594380"/>
    </source>
</evidence>
<accession>A0A7Y6K0T8</accession>
<dbReference type="RefSeq" id="WP_176110549.1">
    <property type="nucleotide sequence ID" value="NZ_JAALDK010000001.1"/>
</dbReference>
<reference evidence="3 4" key="1">
    <citation type="submission" date="2020-02" db="EMBL/GenBank/DDBJ databases">
        <title>Paraburkholderia simonii sp. nov. and Paraburkholderia youngii sp. nov. Brazilian and Mexican Mimosa-associated rhizobia.</title>
        <authorList>
            <person name="Mavima L."/>
            <person name="Beukes C.W."/>
            <person name="Chan W.Y."/>
            <person name="Palmer M."/>
            <person name="De Meyer S.E."/>
            <person name="James E.K."/>
            <person name="Venter S.N."/>
            <person name="Steenkamp E.T."/>
        </authorList>
    </citation>
    <scope>NUCLEOTIDE SEQUENCE [LARGE SCALE GENOMIC DNA]</scope>
    <source>
        <strain evidence="3 4">JPY169</strain>
    </source>
</reference>
<dbReference type="PROSITE" id="PS50914">
    <property type="entry name" value="BON"/>
    <property type="match status" value="1"/>
</dbReference>
<proteinExistence type="predicted"/>
<dbReference type="InterPro" id="IPR007055">
    <property type="entry name" value="BON_dom"/>
</dbReference>
<evidence type="ECO:0000256" key="1">
    <source>
        <dbReference type="SAM" id="SignalP"/>
    </source>
</evidence>
<keyword evidence="1" id="KW-0732">Signal</keyword>
<organism evidence="3 4">
    <name type="scientific">Paraburkholderia youngii</name>
    <dbReference type="NCBI Taxonomy" id="2782701"/>
    <lineage>
        <taxon>Bacteria</taxon>
        <taxon>Pseudomonadati</taxon>
        <taxon>Pseudomonadota</taxon>
        <taxon>Betaproteobacteria</taxon>
        <taxon>Burkholderiales</taxon>
        <taxon>Burkholderiaceae</taxon>
        <taxon>Paraburkholderia</taxon>
    </lineage>
</organism>